<comment type="subcellular location">
    <subcellularLocation>
        <location evidence="1">Cell membrane</location>
        <topology evidence="1">Multi-pass membrane protein</topology>
    </subcellularLocation>
</comment>
<evidence type="ECO:0000256" key="5">
    <source>
        <dbReference type="ARBA" id="ARBA00022989"/>
    </source>
</evidence>
<accession>A0A495BLM3</accession>
<dbReference type="GO" id="GO:0005254">
    <property type="term" value="F:chloride channel activity"/>
    <property type="evidence" value="ECO:0007669"/>
    <property type="project" value="InterPro"/>
</dbReference>
<feature type="transmembrane region" description="Helical" evidence="9">
    <location>
        <begin position="142"/>
        <end position="161"/>
    </location>
</feature>
<comment type="caution">
    <text evidence="10">The sequence shown here is derived from an EMBL/GenBank/DDBJ whole genome shotgun (WGS) entry which is preliminary data.</text>
</comment>
<dbReference type="PANTHER" id="PTHR33281">
    <property type="entry name" value="UPF0187 PROTEIN YNEE"/>
    <property type="match status" value="1"/>
</dbReference>
<evidence type="ECO:0000256" key="3">
    <source>
        <dbReference type="ARBA" id="ARBA00022475"/>
    </source>
</evidence>
<dbReference type="Proteomes" id="UP000279384">
    <property type="component" value="Unassembled WGS sequence"/>
</dbReference>
<feature type="transmembrane region" description="Helical" evidence="9">
    <location>
        <begin position="33"/>
        <end position="59"/>
    </location>
</feature>
<dbReference type="GO" id="GO:0005886">
    <property type="term" value="C:plasma membrane"/>
    <property type="evidence" value="ECO:0007669"/>
    <property type="project" value="UniProtKB-SubCell"/>
</dbReference>
<feature type="transmembrane region" description="Helical" evidence="9">
    <location>
        <begin position="79"/>
        <end position="101"/>
    </location>
</feature>
<keyword evidence="5 9" id="KW-1133">Transmembrane helix</keyword>
<evidence type="ECO:0000256" key="4">
    <source>
        <dbReference type="ARBA" id="ARBA00022692"/>
    </source>
</evidence>
<keyword evidence="2" id="KW-0813">Transport</keyword>
<dbReference type="Pfam" id="PF25539">
    <property type="entry name" value="Bestrophin_2"/>
    <property type="match status" value="1"/>
</dbReference>
<keyword evidence="3" id="KW-1003">Cell membrane</keyword>
<feature type="transmembrane region" description="Helical" evidence="9">
    <location>
        <begin position="277"/>
        <end position="305"/>
    </location>
</feature>
<evidence type="ECO:0000313" key="11">
    <source>
        <dbReference type="Proteomes" id="UP000279384"/>
    </source>
</evidence>
<dbReference type="InterPro" id="IPR044669">
    <property type="entry name" value="YneE/VCCN1/2-like"/>
</dbReference>
<dbReference type="PANTHER" id="PTHR33281:SF19">
    <property type="entry name" value="VOLTAGE-DEPENDENT ANION CHANNEL-FORMING PROTEIN YNEE"/>
    <property type="match status" value="1"/>
</dbReference>
<organism evidence="10 11">
    <name type="scientific">Vogesella indigofera</name>
    <name type="common">Pseudomonas indigofera</name>
    <dbReference type="NCBI Taxonomy" id="45465"/>
    <lineage>
        <taxon>Bacteria</taxon>
        <taxon>Pseudomonadati</taxon>
        <taxon>Pseudomonadota</taxon>
        <taxon>Betaproteobacteria</taxon>
        <taxon>Neisseriales</taxon>
        <taxon>Chromobacteriaceae</taxon>
        <taxon>Vogesella</taxon>
    </lineage>
</organism>
<evidence type="ECO:0000256" key="1">
    <source>
        <dbReference type="ARBA" id="ARBA00004651"/>
    </source>
</evidence>
<evidence type="ECO:0000256" key="6">
    <source>
        <dbReference type="ARBA" id="ARBA00023065"/>
    </source>
</evidence>
<name>A0A495BLM3_VOGIN</name>
<evidence type="ECO:0000256" key="2">
    <source>
        <dbReference type="ARBA" id="ARBA00022448"/>
    </source>
</evidence>
<evidence type="ECO:0000313" key="10">
    <source>
        <dbReference type="EMBL" id="RKQ60883.1"/>
    </source>
</evidence>
<proteinExistence type="inferred from homology"/>
<gene>
    <name evidence="10" type="ORF">C8E02_0640</name>
</gene>
<keyword evidence="4 9" id="KW-0812">Transmembrane</keyword>
<feature type="transmembrane region" description="Helical" evidence="9">
    <location>
        <begin position="108"/>
        <end position="127"/>
    </location>
</feature>
<protein>
    <submittedName>
        <fullName evidence="10">Putative membrane protein</fullName>
    </submittedName>
</protein>
<evidence type="ECO:0000256" key="7">
    <source>
        <dbReference type="ARBA" id="ARBA00023136"/>
    </source>
</evidence>
<reference evidence="10 11" key="1">
    <citation type="submission" date="2018-10" db="EMBL/GenBank/DDBJ databases">
        <title>Genomic Encyclopedia of Type Strains, Phase IV (KMG-IV): sequencing the most valuable type-strain genomes for metagenomic binning, comparative biology and taxonomic classification.</title>
        <authorList>
            <person name="Goeker M."/>
        </authorList>
    </citation>
    <scope>NUCLEOTIDE SEQUENCE [LARGE SCALE GENOMIC DNA]</scope>
    <source>
        <strain evidence="10 11">DSM 3303</strain>
    </source>
</reference>
<evidence type="ECO:0000256" key="9">
    <source>
        <dbReference type="SAM" id="Phobius"/>
    </source>
</evidence>
<sequence>MPDGVNLSSAALARGGALPQCTKKRRRCRRRALWPQAGSAYDVGLVSLSLPPLPIMIIHSRHNWFELLFVWRGSVLPRILPRLCLVFFISLLSAFATNWWISQHAQSSLNIYIFTLMGVSLAIFLSFRNSVSYERFWEARKLWGTLLIVARTLAGKLLAVADARPESRQMLHGICAFAYALKGQLRQDDVAAHLQRLLPAAEWQAIADAPGKPGLILLYLHRLNASLRHSGSIDQWQWQSVDRNLDALSDVVGGCERIRNTPIPFTYRVLLNRTVTIYCMLLPIGLTTSIGWLTPLIAVFIAYTYMALDVLGEELEEPFGKEGNDLPLTALCYGIESAVCDMLRQPVPVPAPQPDGVYLY</sequence>
<dbReference type="EMBL" id="RBID01000011">
    <property type="protein sequence ID" value="RKQ60883.1"/>
    <property type="molecule type" value="Genomic_DNA"/>
</dbReference>
<evidence type="ECO:0000256" key="8">
    <source>
        <dbReference type="ARBA" id="ARBA00034708"/>
    </source>
</evidence>
<dbReference type="AlphaFoldDB" id="A0A495BLM3"/>
<keyword evidence="7 9" id="KW-0472">Membrane</keyword>
<keyword evidence="6" id="KW-0406">Ion transport</keyword>
<comment type="similarity">
    <text evidence="8">Belongs to the anion channel-forming bestrophin (TC 1.A.46) family.</text>
</comment>